<dbReference type="Gene3D" id="1.20.58.340">
    <property type="entry name" value="Magnesium transport protein CorA, transmembrane region"/>
    <property type="match status" value="1"/>
</dbReference>
<protein>
    <recommendedName>
        <fullName evidence="2">CorA-like transporter domain-containing protein</fullName>
    </recommendedName>
</protein>
<dbReference type="InterPro" id="IPR058257">
    <property type="entry name" value="CorA-like_dom"/>
</dbReference>
<keyword evidence="1" id="KW-0812">Transmembrane</keyword>
<evidence type="ECO:0000259" key="2">
    <source>
        <dbReference type="Pfam" id="PF26616"/>
    </source>
</evidence>
<dbReference type="AlphaFoldDB" id="A0AAE0P3V2"/>
<keyword evidence="1" id="KW-1133">Transmembrane helix</keyword>
<keyword evidence="4" id="KW-1185">Reference proteome</keyword>
<dbReference type="Proteomes" id="UP001285441">
    <property type="component" value="Unassembled WGS sequence"/>
</dbReference>
<reference evidence="3" key="1">
    <citation type="journal article" date="2023" name="Mol. Phylogenet. Evol.">
        <title>Genome-scale phylogeny and comparative genomics of the fungal order Sordariales.</title>
        <authorList>
            <person name="Hensen N."/>
            <person name="Bonometti L."/>
            <person name="Westerberg I."/>
            <person name="Brannstrom I.O."/>
            <person name="Guillou S."/>
            <person name="Cros-Aarteil S."/>
            <person name="Calhoun S."/>
            <person name="Haridas S."/>
            <person name="Kuo A."/>
            <person name="Mondo S."/>
            <person name="Pangilinan J."/>
            <person name="Riley R."/>
            <person name="LaButti K."/>
            <person name="Andreopoulos B."/>
            <person name="Lipzen A."/>
            <person name="Chen C."/>
            <person name="Yan M."/>
            <person name="Daum C."/>
            <person name="Ng V."/>
            <person name="Clum A."/>
            <person name="Steindorff A."/>
            <person name="Ohm R.A."/>
            <person name="Martin F."/>
            <person name="Silar P."/>
            <person name="Natvig D.O."/>
            <person name="Lalanne C."/>
            <person name="Gautier V."/>
            <person name="Ament-Velasquez S.L."/>
            <person name="Kruys A."/>
            <person name="Hutchinson M.I."/>
            <person name="Powell A.J."/>
            <person name="Barry K."/>
            <person name="Miller A.N."/>
            <person name="Grigoriev I.V."/>
            <person name="Debuchy R."/>
            <person name="Gladieux P."/>
            <person name="Hiltunen Thoren M."/>
            <person name="Johannesson H."/>
        </authorList>
    </citation>
    <scope>NUCLEOTIDE SEQUENCE</scope>
    <source>
        <strain evidence="3">CBS 232.78</strain>
    </source>
</reference>
<name>A0AAE0P3V2_9PEZI</name>
<feature type="transmembrane region" description="Helical" evidence="1">
    <location>
        <begin position="502"/>
        <end position="525"/>
    </location>
</feature>
<sequence length="545" mass="62152">MAYVHDIPLPFLKSCQQHPIYPRRLVDRSRYGVPLLEIFDKRFQARQRQLNLFSPDTIFSIPYWDVSKAGVVDQAILSSEQQLSQWIGDEFQQDPRSPTKVLAAKPDPQCRYIFLPSRSSVKPLELTQNALKRILSYHQVAPCLLDFLYCYGHADGTETESARFSGLRTEKTLRGSNPALNIPALNRSGRRYQMCYTLKGVDLKTADATGKAIIDKTWRTRPALIHHQFDIEKGTQLWIIGDPLQGIQNLITEHIHEKKSHAARYGTFAQSFKSSLDSHLLYAQWACEGWRWHVQSLEEIFDKITDAVVTPGTHPQGNINWMPEALVITQLREEYLLDSITALDSNVAILNRLGAFYKGLIQDPAWPQAELAAAQHCVSEFVSQLEEYTYDMGTHLKRARLTAQRSKDRKDILIQHLNTQNASKQEAYTHVMWEQQQKSGIDAVAMKVITVITLVYLPMTFVSTFFSTDVVKYQDSGSNDNDSTSASSQGSNSPAERVSNLALARFFEVSVPLMLLTFCLAYAWYKWEKRGINARERSFSEKYTV</sequence>
<comment type="caution">
    <text evidence="3">The sequence shown here is derived from an EMBL/GenBank/DDBJ whole genome shotgun (WGS) entry which is preliminary data.</text>
</comment>
<evidence type="ECO:0000313" key="4">
    <source>
        <dbReference type="Proteomes" id="UP001285441"/>
    </source>
</evidence>
<feature type="domain" description="CorA-like transporter" evidence="2">
    <location>
        <begin position="13"/>
        <end position="308"/>
    </location>
</feature>
<evidence type="ECO:0000256" key="1">
    <source>
        <dbReference type="SAM" id="Phobius"/>
    </source>
</evidence>
<reference evidence="3" key="2">
    <citation type="submission" date="2023-06" db="EMBL/GenBank/DDBJ databases">
        <authorList>
            <consortium name="Lawrence Berkeley National Laboratory"/>
            <person name="Haridas S."/>
            <person name="Hensen N."/>
            <person name="Bonometti L."/>
            <person name="Westerberg I."/>
            <person name="Brannstrom I.O."/>
            <person name="Guillou S."/>
            <person name="Cros-Aarteil S."/>
            <person name="Calhoun S."/>
            <person name="Kuo A."/>
            <person name="Mondo S."/>
            <person name="Pangilinan J."/>
            <person name="Riley R."/>
            <person name="LaButti K."/>
            <person name="Andreopoulos B."/>
            <person name="Lipzen A."/>
            <person name="Chen C."/>
            <person name="Yanf M."/>
            <person name="Daum C."/>
            <person name="Ng V."/>
            <person name="Clum A."/>
            <person name="Steindorff A."/>
            <person name="Ohm R."/>
            <person name="Martin F."/>
            <person name="Silar P."/>
            <person name="Natvig D."/>
            <person name="Lalanne C."/>
            <person name="Gautier V."/>
            <person name="Ament-velasquez S.L."/>
            <person name="Kruys A."/>
            <person name="Hutchinson M.I."/>
            <person name="Powell A.J."/>
            <person name="Barry K."/>
            <person name="Miller A.N."/>
            <person name="Grigoriev I.V."/>
            <person name="Debuchy R."/>
            <person name="Gladieux P."/>
            <person name="Thoren M.H."/>
            <person name="Johannesson H."/>
        </authorList>
    </citation>
    <scope>NUCLEOTIDE SEQUENCE</scope>
    <source>
        <strain evidence="3">CBS 232.78</strain>
    </source>
</reference>
<keyword evidence="1" id="KW-0472">Membrane</keyword>
<accession>A0AAE0P3V2</accession>
<evidence type="ECO:0000313" key="3">
    <source>
        <dbReference type="EMBL" id="KAK3392809.1"/>
    </source>
</evidence>
<dbReference type="EMBL" id="JAULSW010000001">
    <property type="protein sequence ID" value="KAK3392809.1"/>
    <property type="molecule type" value="Genomic_DNA"/>
</dbReference>
<organism evidence="3 4">
    <name type="scientific">Podospora didyma</name>
    <dbReference type="NCBI Taxonomy" id="330526"/>
    <lineage>
        <taxon>Eukaryota</taxon>
        <taxon>Fungi</taxon>
        <taxon>Dikarya</taxon>
        <taxon>Ascomycota</taxon>
        <taxon>Pezizomycotina</taxon>
        <taxon>Sordariomycetes</taxon>
        <taxon>Sordariomycetidae</taxon>
        <taxon>Sordariales</taxon>
        <taxon>Podosporaceae</taxon>
        <taxon>Podospora</taxon>
    </lineage>
</organism>
<gene>
    <name evidence="3" type="ORF">B0H63DRAFT_2043</name>
</gene>
<proteinExistence type="predicted"/>
<dbReference type="Pfam" id="PF26616">
    <property type="entry name" value="CorA-like"/>
    <property type="match status" value="1"/>
</dbReference>